<protein>
    <recommendedName>
        <fullName evidence="7">Protein arginine methyltransferase NDUFAF7</fullName>
        <ecNumber evidence="7">2.1.1.320</ecNumber>
    </recommendedName>
</protein>
<evidence type="ECO:0000313" key="8">
    <source>
        <dbReference type="Proteomes" id="UP000515154"/>
    </source>
</evidence>
<keyword evidence="5 7" id="KW-0496">Mitochondrion</keyword>
<dbReference type="InterPro" id="IPR029063">
    <property type="entry name" value="SAM-dependent_MTases_sf"/>
</dbReference>
<dbReference type="RefSeq" id="XP_029637293.2">
    <property type="nucleotide sequence ID" value="XM_029781433.2"/>
</dbReference>
<dbReference type="PANTHER" id="PTHR12049">
    <property type="entry name" value="PROTEIN ARGININE METHYLTRANSFERASE NDUFAF7, MITOCHONDRIAL"/>
    <property type="match status" value="1"/>
</dbReference>
<accession>A0A6P7SH58</accession>
<proteinExistence type="inferred from homology"/>
<dbReference type="GO" id="GO:0032981">
    <property type="term" value="P:mitochondrial respiratory chain complex I assembly"/>
    <property type="evidence" value="ECO:0007669"/>
    <property type="project" value="TreeGrafter"/>
</dbReference>
<evidence type="ECO:0000256" key="4">
    <source>
        <dbReference type="ARBA" id="ARBA00022679"/>
    </source>
</evidence>
<dbReference type="PANTHER" id="PTHR12049:SF7">
    <property type="entry name" value="PROTEIN ARGININE METHYLTRANSFERASE NDUFAF7, MITOCHONDRIAL"/>
    <property type="match status" value="1"/>
</dbReference>
<name>A0A6P7SH58_9MOLL</name>
<keyword evidence="8" id="KW-1185">Reference proteome</keyword>
<evidence type="ECO:0000256" key="6">
    <source>
        <dbReference type="ARBA" id="ARBA00048612"/>
    </source>
</evidence>
<comment type="similarity">
    <text evidence="2 7">Belongs to the NDUFAF7 family.</text>
</comment>
<comment type="subcellular location">
    <subcellularLocation>
        <location evidence="1 7">Mitochondrion</location>
    </subcellularLocation>
</comment>
<dbReference type="AlphaFoldDB" id="A0A6P7SH58"/>
<keyword evidence="4 7" id="KW-0808">Transferase</keyword>
<dbReference type="InterPro" id="IPR038375">
    <property type="entry name" value="NDUFAF7_sf"/>
</dbReference>
<dbReference type="SUPFAM" id="SSF53335">
    <property type="entry name" value="S-adenosyl-L-methionine-dependent methyltransferases"/>
    <property type="match status" value="1"/>
</dbReference>
<evidence type="ECO:0000256" key="7">
    <source>
        <dbReference type="RuleBase" id="RU364114"/>
    </source>
</evidence>
<dbReference type="EC" id="2.1.1.320" evidence="7"/>
<organism evidence="8 9">
    <name type="scientific">Octopus sinensis</name>
    <name type="common">East Asian common octopus</name>
    <dbReference type="NCBI Taxonomy" id="2607531"/>
    <lineage>
        <taxon>Eukaryota</taxon>
        <taxon>Metazoa</taxon>
        <taxon>Spiralia</taxon>
        <taxon>Lophotrochozoa</taxon>
        <taxon>Mollusca</taxon>
        <taxon>Cephalopoda</taxon>
        <taxon>Coleoidea</taxon>
        <taxon>Octopodiformes</taxon>
        <taxon>Octopoda</taxon>
        <taxon>Incirrata</taxon>
        <taxon>Octopodidae</taxon>
        <taxon>Octopus</taxon>
    </lineage>
</organism>
<gene>
    <name evidence="9" type="primary">LOC115212763</name>
</gene>
<evidence type="ECO:0000256" key="2">
    <source>
        <dbReference type="ARBA" id="ARBA00005891"/>
    </source>
</evidence>
<dbReference type="GO" id="GO:0032259">
    <property type="term" value="P:methylation"/>
    <property type="evidence" value="ECO:0007669"/>
    <property type="project" value="UniProtKB-KW"/>
</dbReference>
<dbReference type="GO" id="GO:0035243">
    <property type="term" value="F:protein-arginine omega-N symmetric methyltransferase activity"/>
    <property type="evidence" value="ECO:0007669"/>
    <property type="project" value="UniProtKB-EC"/>
</dbReference>
<comment type="function">
    <text evidence="7">Arginine methyltransferase involved in the assembly or stability of mitochondrial NADH:ubiquinone oxidoreductase complex (complex I).</text>
</comment>
<dbReference type="Proteomes" id="UP000515154">
    <property type="component" value="Linkage group LG6"/>
</dbReference>
<dbReference type="GO" id="GO:0005739">
    <property type="term" value="C:mitochondrion"/>
    <property type="evidence" value="ECO:0007669"/>
    <property type="project" value="UniProtKB-SubCell"/>
</dbReference>
<keyword evidence="3 7" id="KW-0489">Methyltransferase</keyword>
<reference evidence="9" key="1">
    <citation type="submission" date="2025-08" db="UniProtKB">
        <authorList>
            <consortium name="RefSeq"/>
        </authorList>
    </citation>
    <scope>IDENTIFICATION</scope>
</reference>
<dbReference type="InterPro" id="IPR003788">
    <property type="entry name" value="NDUFAF7"/>
</dbReference>
<dbReference type="KEGG" id="osn:115212763"/>
<comment type="catalytic activity">
    <reaction evidence="6 7">
        <text>L-arginyl-[protein] + 2 S-adenosyl-L-methionine = N(omega),N(omega)'-dimethyl-L-arginyl-[protein] + 2 S-adenosyl-L-homocysteine + 2 H(+)</text>
        <dbReference type="Rhea" id="RHEA:48108"/>
        <dbReference type="Rhea" id="RHEA-COMP:10532"/>
        <dbReference type="Rhea" id="RHEA-COMP:11992"/>
        <dbReference type="ChEBI" id="CHEBI:15378"/>
        <dbReference type="ChEBI" id="CHEBI:29965"/>
        <dbReference type="ChEBI" id="CHEBI:57856"/>
        <dbReference type="ChEBI" id="CHEBI:59789"/>
        <dbReference type="ChEBI" id="CHEBI:88221"/>
        <dbReference type="EC" id="2.1.1.320"/>
    </reaction>
</comment>
<sequence>MIRNCLMSLDNIIQRHFLGIKDLFKAPHMSLLRVSRASKILPFPYRCLSTTETSKDLSNYLKAKISLSGPITVADYMRTVLTHPTSGYYMNKDVFGVAGDFITSPEISQIFGELLGVWCVNEWMQCGKPSKMQVVELGPGRGTLAYDLLRVFRQFPQMKDVVTLNLVEVSSKMSSLQYEKLVGPHQPSDSANKATPKLDSNNSLAYNHGISKFNIPVNWYYKLEDVPSTFTCYIAHEFFDVLPVHKFQKTERGWREVLVDLNLDLSSPNDFKFTVSKSPTPALVIFQVDEKDNRDHIEMSFESGAIIETLSHRIAENGGFALIADYGHNGEKMDTLRGFFKHQVQSDVFLNPGFADLTADVDFKYISKVASNYVDIFGPTTQGSFLQNMGIGVRLKVLLQNVKSELHKDLISGCKMLIDPEQMGERYKFMSFLQKTEKDYTPAGFYSLEN</sequence>
<evidence type="ECO:0000256" key="1">
    <source>
        <dbReference type="ARBA" id="ARBA00004173"/>
    </source>
</evidence>
<evidence type="ECO:0000256" key="5">
    <source>
        <dbReference type="ARBA" id="ARBA00023128"/>
    </source>
</evidence>
<dbReference type="Pfam" id="PF02636">
    <property type="entry name" value="Methyltransf_28"/>
    <property type="match status" value="1"/>
</dbReference>
<evidence type="ECO:0000256" key="3">
    <source>
        <dbReference type="ARBA" id="ARBA00022603"/>
    </source>
</evidence>
<dbReference type="Gene3D" id="3.40.50.12710">
    <property type="match status" value="1"/>
</dbReference>
<evidence type="ECO:0000313" key="9">
    <source>
        <dbReference type="RefSeq" id="XP_029637293.2"/>
    </source>
</evidence>